<feature type="chain" id="PRO_5036504264" description="Venom protein" evidence="1">
    <location>
        <begin position="20"/>
        <end position="103"/>
    </location>
</feature>
<dbReference type="EMBL" id="BMAW01055204">
    <property type="protein sequence ID" value="GFS99719.1"/>
    <property type="molecule type" value="Genomic_DNA"/>
</dbReference>
<proteinExistence type="predicted"/>
<keyword evidence="1" id="KW-0732">Signal</keyword>
<evidence type="ECO:0000313" key="3">
    <source>
        <dbReference type="Proteomes" id="UP000887013"/>
    </source>
</evidence>
<evidence type="ECO:0000313" key="2">
    <source>
        <dbReference type="EMBL" id="GFS99719.1"/>
    </source>
</evidence>
<dbReference type="AlphaFoldDB" id="A0A8X6N8D6"/>
<protein>
    <recommendedName>
        <fullName evidence="4">Venom protein</fullName>
    </recommendedName>
</protein>
<keyword evidence="3" id="KW-1185">Reference proteome</keyword>
<gene>
    <name evidence="2" type="ORF">NPIL_672801</name>
</gene>
<evidence type="ECO:0000256" key="1">
    <source>
        <dbReference type="SAM" id="SignalP"/>
    </source>
</evidence>
<dbReference type="OrthoDB" id="6412466at2759"/>
<organism evidence="2 3">
    <name type="scientific">Nephila pilipes</name>
    <name type="common">Giant wood spider</name>
    <name type="synonym">Nephila maculata</name>
    <dbReference type="NCBI Taxonomy" id="299642"/>
    <lineage>
        <taxon>Eukaryota</taxon>
        <taxon>Metazoa</taxon>
        <taxon>Ecdysozoa</taxon>
        <taxon>Arthropoda</taxon>
        <taxon>Chelicerata</taxon>
        <taxon>Arachnida</taxon>
        <taxon>Araneae</taxon>
        <taxon>Araneomorphae</taxon>
        <taxon>Entelegynae</taxon>
        <taxon>Araneoidea</taxon>
        <taxon>Nephilidae</taxon>
        <taxon>Nephila</taxon>
    </lineage>
</organism>
<reference evidence="2" key="1">
    <citation type="submission" date="2020-08" db="EMBL/GenBank/DDBJ databases">
        <title>Multicomponent nature underlies the extraordinary mechanical properties of spider dragline silk.</title>
        <authorList>
            <person name="Kono N."/>
            <person name="Nakamura H."/>
            <person name="Mori M."/>
            <person name="Yoshida Y."/>
            <person name="Ohtoshi R."/>
            <person name="Malay A.D."/>
            <person name="Moran D.A.P."/>
            <person name="Tomita M."/>
            <person name="Numata K."/>
            <person name="Arakawa K."/>
        </authorList>
    </citation>
    <scope>NUCLEOTIDE SEQUENCE</scope>
</reference>
<dbReference type="Proteomes" id="UP000887013">
    <property type="component" value="Unassembled WGS sequence"/>
</dbReference>
<name>A0A8X6N8D6_NEPPI</name>
<evidence type="ECO:0008006" key="4">
    <source>
        <dbReference type="Google" id="ProtNLM"/>
    </source>
</evidence>
<comment type="caution">
    <text evidence="2">The sequence shown here is derived from an EMBL/GenBank/DDBJ whole genome shotgun (WGS) entry which is preliminary data.</text>
</comment>
<sequence length="103" mass="11067">MMKIVIFLLLAIVVREAIACSDIICDGNLSCENVNCGSIECKPVSCGPHQIHKKNGGICGCCDECVRALQKGDDCVLTYLHGSPPPVECQKGLTCNPQTRKCD</sequence>
<dbReference type="Gene3D" id="2.10.80.20">
    <property type="match status" value="1"/>
</dbReference>
<accession>A0A8X6N8D6</accession>
<dbReference type="InterPro" id="IPR053741">
    <property type="entry name" value="Ser_Fungal_Prot_Inhib_sf"/>
</dbReference>
<feature type="signal peptide" evidence="1">
    <location>
        <begin position="1"/>
        <end position="19"/>
    </location>
</feature>